<feature type="transmembrane region" description="Helical" evidence="1">
    <location>
        <begin position="44"/>
        <end position="72"/>
    </location>
</feature>
<feature type="transmembrane region" description="Helical" evidence="1">
    <location>
        <begin position="7"/>
        <end position="32"/>
    </location>
</feature>
<reference evidence="2 3" key="1">
    <citation type="submission" date="2020-08" db="EMBL/GenBank/DDBJ databases">
        <title>Genomic Encyclopedia of Type Strains, Phase IV (KMG-IV): sequencing the most valuable type-strain genomes for metagenomic binning, comparative biology and taxonomic classification.</title>
        <authorList>
            <person name="Goeker M."/>
        </authorList>
    </citation>
    <scope>NUCLEOTIDE SEQUENCE [LARGE SCALE GENOMIC DNA]</scope>
    <source>
        <strain evidence="2 3">DSM 29007</strain>
    </source>
</reference>
<name>A0A841H7M1_9BACT</name>
<keyword evidence="1" id="KW-0472">Membrane</keyword>
<evidence type="ECO:0000256" key="1">
    <source>
        <dbReference type="SAM" id="Phobius"/>
    </source>
</evidence>
<dbReference type="Proteomes" id="UP000582837">
    <property type="component" value="Unassembled WGS sequence"/>
</dbReference>
<evidence type="ECO:0000313" key="3">
    <source>
        <dbReference type="Proteomes" id="UP000582837"/>
    </source>
</evidence>
<dbReference type="RefSeq" id="WP_170035031.1">
    <property type="nucleotide sequence ID" value="NZ_JABDTL010000001.1"/>
</dbReference>
<evidence type="ECO:0000313" key="2">
    <source>
        <dbReference type="EMBL" id="MBB6073914.1"/>
    </source>
</evidence>
<keyword evidence="3" id="KW-1185">Reference proteome</keyword>
<keyword evidence="1" id="KW-1133">Transmembrane helix</keyword>
<sequence length="81" mass="8388">MRLQRTTLAGAVIGGVLAVFYLVPVAFAVLILRSTSGSHGASTGAWVVIWIVVALVVLAAAALGGALVALAARLIRRTRHR</sequence>
<accession>A0A841H7M1</accession>
<comment type="caution">
    <text evidence="2">The sequence shown here is derived from an EMBL/GenBank/DDBJ whole genome shotgun (WGS) entry which is preliminary data.</text>
</comment>
<protein>
    <submittedName>
        <fullName evidence="2">ABC-type antimicrobial peptide transport system permease subunit</fullName>
    </submittedName>
</protein>
<proteinExistence type="predicted"/>
<dbReference type="EMBL" id="JACHIA010000033">
    <property type="protein sequence ID" value="MBB6073914.1"/>
    <property type="molecule type" value="Genomic_DNA"/>
</dbReference>
<gene>
    <name evidence="2" type="ORF">HNQ61_005595</name>
</gene>
<organism evidence="2 3">
    <name type="scientific">Longimicrobium terrae</name>
    <dbReference type="NCBI Taxonomy" id="1639882"/>
    <lineage>
        <taxon>Bacteria</taxon>
        <taxon>Pseudomonadati</taxon>
        <taxon>Gemmatimonadota</taxon>
        <taxon>Longimicrobiia</taxon>
        <taxon>Longimicrobiales</taxon>
        <taxon>Longimicrobiaceae</taxon>
        <taxon>Longimicrobium</taxon>
    </lineage>
</organism>
<dbReference type="AlphaFoldDB" id="A0A841H7M1"/>
<keyword evidence="1" id="KW-0812">Transmembrane</keyword>